<organism evidence="1">
    <name type="scientific">marine sediment metagenome</name>
    <dbReference type="NCBI Taxonomy" id="412755"/>
    <lineage>
        <taxon>unclassified sequences</taxon>
        <taxon>metagenomes</taxon>
        <taxon>ecological metagenomes</taxon>
    </lineage>
</organism>
<dbReference type="EMBL" id="LAZR01019238">
    <property type="protein sequence ID" value="KKL93259.1"/>
    <property type="molecule type" value="Genomic_DNA"/>
</dbReference>
<proteinExistence type="predicted"/>
<dbReference type="Gene3D" id="2.40.160.20">
    <property type="match status" value="1"/>
</dbReference>
<gene>
    <name evidence="1" type="ORF">LCGC14_1876490</name>
</gene>
<protein>
    <recommendedName>
        <fullName evidence="2">Acyloxyacyl hydrolase</fullName>
    </recommendedName>
</protein>
<comment type="caution">
    <text evidence="1">The sequence shown here is derived from an EMBL/GenBank/DDBJ whole genome shotgun (WGS) entry which is preliminary data.</text>
</comment>
<dbReference type="InterPro" id="IPR018550">
    <property type="entry name" value="Lipid-A_deacylase-rel"/>
</dbReference>
<name>A0A0F9G3J3_9ZZZZ</name>
<dbReference type="AlphaFoldDB" id="A0A0F9G3J3"/>
<evidence type="ECO:0000313" key="1">
    <source>
        <dbReference type="EMBL" id="KKL93259.1"/>
    </source>
</evidence>
<accession>A0A0F9G3J3</accession>
<dbReference type="Pfam" id="PF09411">
    <property type="entry name" value="PagL"/>
    <property type="match status" value="1"/>
</dbReference>
<feature type="non-terminal residue" evidence="1">
    <location>
        <position position="1"/>
    </location>
</feature>
<reference evidence="1" key="1">
    <citation type="journal article" date="2015" name="Nature">
        <title>Complex archaea that bridge the gap between prokaryotes and eukaryotes.</title>
        <authorList>
            <person name="Spang A."/>
            <person name="Saw J.H."/>
            <person name="Jorgensen S.L."/>
            <person name="Zaremba-Niedzwiedzka K."/>
            <person name="Martijn J."/>
            <person name="Lind A.E."/>
            <person name="van Eijk R."/>
            <person name="Schleper C."/>
            <person name="Guy L."/>
            <person name="Ettema T.J."/>
        </authorList>
    </citation>
    <scope>NUCLEOTIDE SEQUENCE</scope>
</reference>
<dbReference type="PIRSF" id="PIRSF029681">
    <property type="entry name" value="PagL"/>
    <property type="match status" value="1"/>
</dbReference>
<sequence>PMLFKRLTLLILLSISMFSGLSYGASYTLSPHGYAIDYIQGEGDVKGLKLAYQYHPESLQSLFKNTHIYLESSINLWQYGAKNSHQTNTVLALSPVFQYPIGSVANIPLYFEAGIGVSLINDTHFAGKNVSTHYQFEDRLGFVADFGKTKAALRYLHYSNAGFKSPNPGLDFISLSLARRF</sequence>
<evidence type="ECO:0008006" key="2">
    <source>
        <dbReference type="Google" id="ProtNLM"/>
    </source>
</evidence>